<sequence length="4398" mass="503217">MEEKVSNELKNSELKQEIVRKTMNELQEKASSVLLLCLQWKELEDHFDSIRGLIQAEKEEVERKERVVREREREVGVKEKRVEELVNEVKLKDQDFKEWRRELELKEINFGQKVRERYDEIELKEKKVEEEFREVALREERADKRFKEAEEKERRVGELFKEVRVKDDEFWEWRKEVELKEKELELKGREVEERIKEIGLKDRKVEERIKEIGLKDRKVEESLKELGLKDRKVEERINEIGLKDRKVEERLKEIGFKDRKVGERLKEVGLKDRMVEERLKEVGLKGREVEERVKKIALMEKNVGKRSEEVELNRRKLEEGFRELESKSREVEEIIKGVELKEKELEERCRAFDLKGKQIEEVQLKEKELEERLQEVEMENKKCLERIKEFELKEKQVADACNARVKSETVDYSLDANLHFSVKMDGKALQILLNKRCKHDEKMKNEVSIALGLSSDPAKLVLDAMEGFHPPHLREGDVEFKEVVVKRSCNLLLEQLMKISPAIKPHVRKEATKLAFLWMIKMTVDGQQNSDVLGFFNLLAAYGLASAFDSDELISRLVIIARNKQTPEFLRVLELGDKIPGFIQNLILKKQPMEAIRFIYAFEMVNQFPPGPILRDYLSGSKIAARKIKRSSKSIEGVVESVKRRVADLMVVLKCVEDYKLETVFSPDTLKQQIKDVERQLSIRKTKLPNLRSNSCQPNLSEKKRLAPKSAASASVLSSKSVSATKPAVNSTMAACTATSTAPITATSLSPTVAFIASPVTVTSLAPTTSAIAIPVVPVIVTSSSTTAAAAVTPIAVTSPASTASITASTTRSTVVSPSSSRPSGSIPKTEPQYQGGNKRCQAQYQGSDKHPHPQEQHQSGNKRPRIAKSPEVPLREPSLQNTGFAQSVPVPHQRAEGPFINQNPSGGHYNCAAAIECYMKLLMTWGLLKWDFDAFAQRFQRAKKIKLFAGVVPHNVNSYFLPCMVVLSAAQLGKLVVHGSEELLHSCCPGEAYCRSYRPQVSMSLVLSLPGRARSSPLPGLVPSAPVGGARVSSPTSMEEKICSKLKLAKLRQQSLNRSLNEIHEQASSILSLTLQWKDIETHFESTFNSIEDSAKALRTKERQLEAREKEFESKEKEFEERCEEFIKLRDAEIEEHYKEIELKEKDFEERRREVDLERKRLEVRRKEVEEREELVGKKFVGEIELKEKKIEERGKEIEVERKKLVEGIMLKEKKIEERRKEIEVERKKLVEGFELKEKKLEERQKEIEVERKKLVEEFELKEKQLNEGRREVAWAKLKVGEQLKECELKERRLEDRALEIELVRKRNVEFFEELKLKQKEVESEDMKNKKFIEEFELKEKQFDERCKEVESERKKLVEKLELKEKQFDERCKEVESERKKLVEKLELKEKQLLEQQKEVELENKKIKKFFEKLELKEINFGQKVRERYDEIELKEKKVEEELREVALREERVEQRFRGVEEKERRVRELFKEVRVKDDEFREWRKGVELKEKELEMKGREVEERIKEIGLKDRMVEERIKEIGLKDRKVEERVKEIESMEKNVSKRSEEVELDRRKLEEGFRELELKSREVEEIIKGVELKEKELEERCRGFDLKGKQIEEVQLKEKELEERLREVEMENKKRLERIKEFELKEKQVADACNARVKSETVDYSIDANLHFSVKMDGRALQMFLNKRCKHDEKMKNEVSIALGLSSDPAKLVLDAMEGFYPPHLREGDVEFNELVVKRSCNLLLEQLMKISPIIKPHVREEATKLAFLWMTKMTVDDQHNLDVLGFFYLLAAYGLASAFDSDELISRLVIIARNREIPEFLRVLELGDKIPGFIENLIVKKQHMEAIRFICAFEMVNQFPPGPILRDYLSGSKSAAKKIRRRNSIEGLVESVNRRVADLMVVLKCVEDYKLETVFSPDILKRQIIDVGRQLSIRETKLPNLGSNSPQPNLSENKRLARNAAASASVLSSKSVSVSATKPALKSTMASCTATSAAPITFTSYIASPVTVTVTSRAPMTAFIANPVVPIIVTSPSTTAAAAVTPIAVASPASTASITQSTVVSPSSSSASPSGSIPKTEPKYQGCQAQYQGGNKRCQAQYQGSDKHPHPQEQHQSGNKRPRIAKSSEVPLRAPLLQNTGIAHPVPVPHLQAEGPFRNQRAPYLNPSGRHYNCAGVVPHNVNTYFLPCMVVLSAAQLGVYNRLNGSGARVSSPTSMEEKICSELKLTKLRQQSFNRSLNEIHEQASSILSLTLQWKDIETHFDSTFNSIEDSAKELHTKERQLEGREKEVESKEKEFEERCEEFIKLRDAEVEEHYKEIELKEKDFEERRREVESEKKRLEERRKEVEEREELVRKKFVEGIELKEKEIEVERKKLVERIELKEKKIEERQKEIEVERKKLVERIELKEKKIEERQKEIEVERKKLVEGFELKEKKIEERQKEIEVERKKLVEEFELKEKQLNEGRREVAWVKLKVGEQLKECELKERRLEDRALEIELARKRNVEFFEELKLKQKEVESEDMKNKKFIEEFELKEKQFDERCKEVESERKKFVEKLELKEKQLLEQQKEVELENKKIKKFFEELESKEKQVEERRLVAELGNKKYVEEVELKEKQLEERCTVVESEKKKLEEQSKEIELKEKHLEEQLKEVELANKRFFEQAKELELKEKHLLEGFKELEMEILVKLKEENSKEWRRELELKEINFGQQVRERYDEIELKEKKVEEEFREVALREERAEKRFREVEEKERRVRELFKEVRVKDDEFRERRKGVELKGREVEERIKEIGLKDRKVEERLREIGFKDRKVEERLKEIGFKDRKVGERLKEVGLKDRMVEERLKEVGLKDRKVEQRLKDLGLKGREVEERVKEIESMEKNVGKRSEEVELDRRKLEEGFRELELKSREVVGIIKGVELKEKELEERCRGFDLKGKQIEEVQLKEKELEERLREVEMENKKCLERIKEFELKEKQVADACNARVKSETVDYSMDANLHFSVKMDGKALQILLNKRCKHDEKMKNEVSIALGLSLDPAKLVLDAMEGFYPPHLREGDVEFKEVVVKRSCNLLLEQLMKISPAIKPHVRKEATKLAFLWMTKMTVDGYHNMDVSGFFYLLAAYGLASAFDSDELISRLVIIARNKQTPEFLRVLELGDKIPGLIQNLILKKQPMEAIRFIYAFKMVNQFPPGPILRDYLSGSKIAARKIKKSSKSIEGLVESVKRRVADLIVVLKCVEDYKLETVFSPNSLKQQIKDVERQLLIRKTKLSNLGSNSPQPNLSEKKRLAPGAAASASVLAPKSVSATKPALNSTMAACTATSTAPITVTSLSPTVAYVASPVTVTYLAPVTAFIANPDAPIDVTSPSTTAAAAVTPIAGASPSTASITASTTRSGVVSPSSSSASPSASVPMTEPQYQGGNKRCQAQYQGSDKHPQEQHQGGNKRPRIAKPSEATSRAPSLQSTGIAHSVHVPHQRVEGPFINQSAPYLNPSGGYYNCAGYRPPNPQLSSHYNYGYPSYHQNTFGKPGYDSFIQTLINKKQYIDAINFIYAFELVKEFRPVPLLKNYLKDSKIVARNFRRSNKSVEALSLAQQHCGNKLPQPQHQGGDEGPQPQHQGRNKRPRIAFSSEVPLQASSFANPNIVHSLQTPHQQPGHCFMNQGASYLNSSAGHYSLIVYQPINPYMNYNYYNVDLTNHEISGMLCETSGNIDTETLIPSTKSAASLEDGNSMFVLLNMMLMLIVSVSHNILSACTLYFNDTKLVFGEGLFLPCVYPLSVLIMAGCLVLLLFLALLSFSGNADVSIDCGALDSYADENSIVWIGDDDLFKNSQSEAVQPRNTASHVMSTLRVFTTLKKNCYSITADKGSLVLVRASFFYGNYDKRSSPPSFDLLFDGNHWATVKTSLDQLVYYEVMYVVKSDTTSICLAQTQPNQFPFISALEVRNLDSKMYGDVDPNYALFLRSRVAFGANTTVRFPDDGYDRIWVPARVSSELVSVASGAILIDVANAPDNPPPEVLQNAITTSNTSGSITLNPGFPDQDVSVYMNLYFSEVTELDTTQKRSFIAYIDNMKSSEPIIPPYGAAKEMSANFTASANTSISLVSTTDSTLPPLINAMEVFYVSDRLTDGTNSKDVEGLGELQNTFSVLQEYWSGDPCLPSPYTWERISCSNDAIPRVTALDLSSLDLSGPLPDFSSMDALVTIDLHNNSITGPIQDFLGALPNLKDLNLADNSFSGPIPQSISSNKKLKFVASGNPDLCVSGKSCQPTSTDGTIITSTPSGGRKKSNKLPVILGTTIPIFVFFWAIVGFLVHHKRRTAAIAAITAGKTGGANGPSVANTMMGQVGEAVINEIRVNIQDQTTSENGDQSPSFLYIYRERMCVSSSFIHQRYYCMYNVNSSTSLLNMAAISSFPCKIRGNI</sequence>
<dbReference type="Pfam" id="PF12819">
    <property type="entry name" value="Malectin_like"/>
    <property type="match status" value="1"/>
</dbReference>
<keyword evidence="6" id="KW-0732">Signal</keyword>
<feature type="region of interest" description="Disordered" evidence="13">
    <location>
        <begin position="2047"/>
        <end position="2112"/>
    </location>
</feature>
<dbReference type="EMBL" id="JAQIZT010000005">
    <property type="protein sequence ID" value="KAJ6996141.1"/>
    <property type="molecule type" value="Genomic_DNA"/>
</dbReference>
<feature type="coiled-coil region" evidence="12">
    <location>
        <begin position="307"/>
        <end position="393"/>
    </location>
</feature>
<evidence type="ECO:0000313" key="16">
    <source>
        <dbReference type="EMBL" id="KAJ6996141.1"/>
    </source>
</evidence>
<feature type="coiled-coil region" evidence="12">
    <location>
        <begin position="1089"/>
        <end position="1173"/>
    </location>
</feature>
<dbReference type="Proteomes" id="UP001164929">
    <property type="component" value="Chromosome 5"/>
</dbReference>
<keyword evidence="10" id="KW-0287">Flowering</keyword>
<keyword evidence="8" id="KW-0221">Differentiation</keyword>
<feature type="transmembrane region" description="Helical" evidence="14">
    <location>
        <begin position="4268"/>
        <end position="4290"/>
    </location>
</feature>
<feature type="compositionally biased region" description="Polar residues" evidence="13">
    <location>
        <begin position="832"/>
        <end position="847"/>
    </location>
</feature>
<evidence type="ECO:0000313" key="17">
    <source>
        <dbReference type="Proteomes" id="UP001164929"/>
    </source>
</evidence>
<feature type="coiled-coil region" evidence="12">
    <location>
        <begin position="1334"/>
        <end position="1481"/>
    </location>
</feature>
<dbReference type="Gene3D" id="3.80.10.10">
    <property type="entry name" value="Ribonuclease Inhibitor"/>
    <property type="match status" value="1"/>
</dbReference>
<evidence type="ECO:0000256" key="2">
    <source>
        <dbReference type="ARBA" id="ARBA00008956"/>
    </source>
</evidence>
<feature type="coiled-coil region" evidence="12">
    <location>
        <begin position="2923"/>
        <end position="2957"/>
    </location>
</feature>
<feature type="coiled-coil region" evidence="12">
    <location>
        <begin position="54"/>
        <end position="131"/>
    </location>
</feature>
<keyword evidence="4" id="KW-0433">Leucine-rich repeat</keyword>
<comment type="caution">
    <text evidence="16">The sequence shown here is derived from an EMBL/GenBank/DDBJ whole genome shotgun (WGS) entry which is preliminary data.</text>
</comment>
<dbReference type="GO" id="GO:0009908">
    <property type="term" value="P:flower development"/>
    <property type="evidence" value="ECO:0007669"/>
    <property type="project" value="UniProtKB-KW"/>
</dbReference>
<gene>
    <name evidence="16" type="ORF">NC653_012895</name>
</gene>
<evidence type="ECO:0000256" key="4">
    <source>
        <dbReference type="ARBA" id="ARBA00022614"/>
    </source>
</evidence>
<dbReference type="GO" id="GO:0016020">
    <property type="term" value="C:membrane"/>
    <property type="evidence" value="ECO:0007669"/>
    <property type="project" value="UniProtKB-SubCell"/>
</dbReference>
<accession>A0AAD6QT38</accession>
<dbReference type="FunFam" id="3.80.10.10:FF:000129">
    <property type="entry name" value="Leucine-rich repeat receptor-like kinase"/>
    <property type="match status" value="1"/>
</dbReference>
<dbReference type="PANTHER" id="PTHR31791">
    <property type="entry name" value="FRIGIDA-LIKE PROTEIN 3-RELATED"/>
    <property type="match status" value="1"/>
</dbReference>
<dbReference type="Pfam" id="PF07899">
    <property type="entry name" value="Frigida"/>
    <property type="match status" value="4"/>
</dbReference>
<evidence type="ECO:0000256" key="5">
    <source>
        <dbReference type="ARBA" id="ARBA00022692"/>
    </source>
</evidence>
<dbReference type="InterPro" id="IPR012474">
    <property type="entry name" value="Frigida"/>
</dbReference>
<evidence type="ECO:0000256" key="13">
    <source>
        <dbReference type="SAM" id="MobiDB-lite"/>
    </source>
</evidence>
<evidence type="ECO:0000256" key="9">
    <source>
        <dbReference type="ARBA" id="ARBA00022989"/>
    </source>
</evidence>
<protein>
    <recommendedName>
        <fullName evidence="15">Malectin-like domain-containing protein</fullName>
    </recommendedName>
</protein>
<feature type="coiled-coil region" evidence="12">
    <location>
        <begin position="2257"/>
        <end position="2488"/>
    </location>
</feature>
<dbReference type="SUPFAM" id="SSF52058">
    <property type="entry name" value="L domain-like"/>
    <property type="match status" value="1"/>
</dbReference>
<feature type="region of interest" description="Disordered" evidence="13">
    <location>
        <begin position="799"/>
        <end position="868"/>
    </location>
</feature>
<dbReference type="PANTHER" id="PTHR31791:SF60">
    <property type="entry name" value="FRIGIDA-LIKE PROTEIN 5"/>
    <property type="match status" value="1"/>
</dbReference>
<evidence type="ECO:0000259" key="15">
    <source>
        <dbReference type="Pfam" id="PF12819"/>
    </source>
</evidence>
<evidence type="ECO:0000256" key="12">
    <source>
        <dbReference type="SAM" id="Coils"/>
    </source>
</evidence>
<feature type="compositionally biased region" description="Polar residues" evidence="13">
    <location>
        <begin position="3435"/>
        <end position="3446"/>
    </location>
</feature>
<dbReference type="InterPro" id="IPR024788">
    <property type="entry name" value="Malectin-like_Carb-bd_dom"/>
</dbReference>
<feature type="coiled-coil region" evidence="12">
    <location>
        <begin position="1232"/>
        <end position="1273"/>
    </location>
</feature>
<feature type="region of interest" description="Disordered" evidence="13">
    <location>
        <begin position="3362"/>
        <end position="3446"/>
    </location>
</feature>
<keyword evidence="3" id="KW-0217">Developmental protein</keyword>
<keyword evidence="12" id="KW-0175">Coiled coil</keyword>
<evidence type="ECO:0000256" key="3">
    <source>
        <dbReference type="ARBA" id="ARBA00022473"/>
    </source>
</evidence>
<feature type="transmembrane region" description="Helical" evidence="14">
    <location>
        <begin position="3712"/>
        <end position="3738"/>
    </location>
</feature>
<keyword evidence="9 14" id="KW-1133">Transmembrane helix</keyword>
<dbReference type="GO" id="GO:0030154">
    <property type="term" value="P:cell differentiation"/>
    <property type="evidence" value="ECO:0007669"/>
    <property type="project" value="UniProtKB-KW"/>
</dbReference>
<feature type="coiled-coil region" evidence="12">
    <location>
        <begin position="2517"/>
        <end position="2754"/>
    </location>
</feature>
<comment type="similarity">
    <text evidence="2">Belongs to the Frigida family.</text>
</comment>
<feature type="transmembrane region" description="Helical" evidence="14">
    <location>
        <begin position="3750"/>
        <end position="3777"/>
    </location>
</feature>
<evidence type="ECO:0000256" key="10">
    <source>
        <dbReference type="ARBA" id="ARBA00023089"/>
    </source>
</evidence>
<feature type="domain" description="Malectin-like" evidence="15">
    <location>
        <begin position="3785"/>
        <end position="4101"/>
    </location>
</feature>
<name>A0AAD6QT38_9ROSI</name>
<evidence type="ECO:0000256" key="7">
    <source>
        <dbReference type="ARBA" id="ARBA00022737"/>
    </source>
</evidence>
<feature type="compositionally biased region" description="Low complexity" evidence="13">
    <location>
        <begin position="3362"/>
        <end position="3393"/>
    </location>
</feature>
<feature type="compositionally biased region" description="Polar residues" evidence="13">
    <location>
        <begin position="2074"/>
        <end position="2091"/>
    </location>
</feature>
<proteinExistence type="inferred from homology"/>
<feature type="compositionally biased region" description="Low complexity" evidence="13">
    <location>
        <begin position="799"/>
        <end position="824"/>
    </location>
</feature>
<keyword evidence="5 14" id="KW-0812">Transmembrane</keyword>
<feature type="compositionally biased region" description="Polar residues" evidence="13">
    <location>
        <begin position="3397"/>
        <end position="3412"/>
    </location>
</feature>
<dbReference type="InterPro" id="IPR032675">
    <property type="entry name" value="LRR_dom_sf"/>
</dbReference>
<evidence type="ECO:0000256" key="8">
    <source>
        <dbReference type="ARBA" id="ARBA00022782"/>
    </source>
</evidence>
<evidence type="ECO:0000256" key="1">
    <source>
        <dbReference type="ARBA" id="ARBA00004167"/>
    </source>
</evidence>
<feature type="compositionally biased region" description="Low complexity" evidence="13">
    <location>
        <begin position="2047"/>
        <end position="2064"/>
    </location>
</feature>
<keyword evidence="7" id="KW-0677">Repeat</keyword>
<keyword evidence="11 14" id="KW-0472">Membrane</keyword>
<feature type="region of interest" description="Disordered" evidence="13">
    <location>
        <begin position="3578"/>
        <end position="3603"/>
    </location>
</feature>
<evidence type="ECO:0000256" key="6">
    <source>
        <dbReference type="ARBA" id="ARBA00022729"/>
    </source>
</evidence>
<evidence type="ECO:0000256" key="14">
    <source>
        <dbReference type="SAM" id="Phobius"/>
    </source>
</evidence>
<feature type="coiled-coil region" evidence="12">
    <location>
        <begin position="1549"/>
        <end position="1635"/>
    </location>
</feature>
<reference evidence="16" key="1">
    <citation type="journal article" date="2023" name="Mol. Ecol. Resour.">
        <title>Chromosome-level genome assembly of a triploid poplar Populus alba 'Berolinensis'.</title>
        <authorList>
            <person name="Chen S."/>
            <person name="Yu Y."/>
            <person name="Wang X."/>
            <person name="Wang S."/>
            <person name="Zhang T."/>
            <person name="Zhou Y."/>
            <person name="He R."/>
            <person name="Meng N."/>
            <person name="Wang Y."/>
            <person name="Liu W."/>
            <person name="Liu Z."/>
            <person name="Liu J."/>
            <person name="Guo Q."/>
            <person name="Huang H."/>
            <person name="Sederoff R.R."/>
            <person name="Wang G."/>
            <person name="Qu G."/>
            <person name="Chen S."/>
        </authorList>
    </citation>
    <scope>NUCLEOTIDE SEQUENCE</scope>
    <source>
        <strain evidence="16">SC-2020</strain>
    </source>
</reference>
<comment type="subcellular location">
    <subcellularLocation>
        <location evidence="1">Membrane</location>
        <topology evidence="1">Single-pass membrane protein</topology>
    </subcellularLocation>
</comment>
<evidence type="ECO:0000256" key="11">
    <source>
        <dbReference type="ARBA" id="ARBA00023136"/>
    </source>
</evidence>
<keyword evidence="17" id="KW-1185">Reference proteome</keyword>
<organism evidence="16 17">
    <name type="scientific">Populus alba x Populus x berolinensis</name>
    <dbReference type="NCBI Taxonomy" id="444605"/>
    <lineage>
        <taxon>Eukaryota</taxon>
        <taxon>Viridiplantae</taxon>
        <taxon>Streptophyta</taxon>
        <taxon>Embryophyta</taxon>
        <taxon>Tracheophyta</taxon>
        <taxon>Spermatophyta</taxon>
        <taxon>Magnoliopsida</taxon>
        <taxon>eudicotyledons</taxon>
        <taxon>Gunneridae</taxon>
        <taxon>Pentapetalae</taxon>
        <taxon>rosids</taxon>
        <taxon>fabids</taxon>
        <taxon>Malpighiales</taxon>
        <taxon>Salicaceae</taxon>
        <taxon>Saliceae</taxon>
        <taxon>Populus</taxon>
    </lineage>
</organism>